<evidence type="ECO:0000313" key="2">
    <source>
        <dbReference type="EMBL" id="RVW20807.1"/>
    </source>
</evidence>
<feature type="compositionally biased region" description="Low complexity" evidence="1">
    <location>
        <begin position="55"/>
        <end position="68"/>
    </location>
</feature>
<comment type="caution">
    <text evidence="2">The sequence shown here is derived from an EMBL/GenBank/DDBJ whole genome shotgun (WGS) entry which is preliminary data.</text>
</comment>
<sequence>MADVVDNLEFALRLQESAEIAEGTIVDPVVLYRDVSFRSAITGTSNDLDSGVAADSSTSGCTGTGTTTSDCTTSKAPIPLAYDFFPLKWFCNFKSTLQ</sequence>
<reference evidence="2 3" key="1">
    <citation type="journal article" date="2018" name="PLoS Genet.">
        <title>Population sequencing reveals clonal diversity and ancestral inbreeding in the grapevine cultivar Chardonnay.</title>
        <authorList>
            <person name="Roach M.J."/>
            <person name="Johnson D.L."/>
            <person name="Bohlmann J."/>
            <person name="van Vuuren H.J."/>
            <person name="Jones S.J."/>
            <person name="Pretorius I.S."/>
            <person name="Schmidt S.A."/>
            <person name="Borneman A.R."/>
        </authorList>
    </citation>
    <scope>NUCLEOTIDE SEQUENCE [LARGE SCALE GENOMIC DNA]</scope>
    <source>
        <strain evidence="3">cv. Chardonnay</strain>
        <tissue evidence="2">Leaf</tissue>
    </source>
</reference>
<dbReference type="OrthoDB" id="1720310at2759"/>
<evidence type="ECO:0000313" key="3">
    <source>
        <dbReference type="Proteomes" id="UP000288805"/>
    </source>
</evidence>
<dbReference type="AlphaFoldDB" id="A0A438CC56"/>
<accession>A0A438CC56</accession>
<organism evidence="2 3">
    <name type="scientific">Vitis vinifera</name>
    <name type="common">Grape</name>
    <dbReference type="NCBI Taxonomy" id="29760"/>
    <lineage>
        <taxon>Eukaryota</taxon>
        <taxon>Viridiplantae</taxon>
        <taxon>Streptophyta</taxon>
        <taxon>Embryophyta</taxon>
        <taxon>Tracheophyta</taxon>
        <taxon>Spermatophyta</taxon>
        <taxon>Magnoliopsida</taxon>
        <taxon>eudicotyledons</taxon>
        <taxon>Gunneridae</taxon>
        <taxon>Pentapetalae</taxon>
        <taxon>rosids</taxon>
        <taxon>Vitales</taxon>
        <taxon>Vitaceae</taxon>
        <taxon>Viteae</taxon>
        <taxon>Vitis</taxon>
    </lineage>
</organism>
<dbReference type="EMBL" id="QGNW01002336">
    <property type="protein sequence ID" value="RVW20807.1"/>
    <property type="molecule type" value="Genomic_DNA"/>
</dbReference>
<gene>
    <name evidence="2" type="ORF">CK203_114705</name>
</gene>
<name>A0A438CC56_VITVI</name>
<feature type="region of interest" description="Disordered" evidence="1">
    <location>
        <begin position="49"/>
        <end position="68"/>
    </location>
</feature>
<evidence type="ECO:0000256" key="1">
    <source>
        <dbReference type="SAM" id="MobiDB-lite"/>
    </source>
</evidence>
<proteinExistence type="predicted"/>
<protein>
    <submittedName>
        <fullName evidence="2">Uncharacterized protein</fullName>
    </submittedName>
</protein>
<dbReference type="Proteomes" id="UP000288805">
    <property type="component" value="Unassembled WGS sequence"/>
</dbReference>